<keyword evidence="2" id="KW-0472">Membrane</keyword>
<keyword evidence="2" id="KW-1133">Transmembrane helix</keyword>
<dbReference type="Proteomes" id="UP000050975">
    <property type="component" value="Unassembled WGS sequence"/>
</dbReference>
<gene>
    <name evidence="4" type="ORF">AMJ74_00105</name>
</gene>
<feature type="chain" id="PRO_5006649444" description="Protein BatD" evidence="3">
    <location>
        <begin position="19"/>
        <end position="588"/>
    </location>
</feature>
<sequence length="588" mass="65832">MWKKIGKFLILLPAFIFAGELNFDASVNRTEVGLNEAVILTVSVIGENIGRVPSPQLPDLPDFDIGGTSSSQSTNIQLINGKLTQQQTIQFIYTLYPKKIGSLTVGSCKLEFKGATYETQPIEITVVEGKAKPPPQQPPSAPDMTPSEPSVPIKEDLKSVVSVNRKDVYVGEYLIVECAVYNRLRIGNLGVAEMPTFSGFWIEPIFDAKAWDFRRKSIQGKSYDVCLLKKAALFPMSAGRQTIGSMKIDASLIQPPRDFFDFFGRSKRVRIESDPLHINVKPLPMEGKPAEFTGGVGTFSIDASVDRTTSEAAEPINLIVKISGTGNIRLIEKPTIPTIPGVKILAPETKDDVRTVDNRVKGSKEFHYPLIPQTDGEHLIPQIEMAYFNPQEKKYHLIRTKELKFTATRTSATEVAQTSGIKVLGTDIHYIKPNIAQLKSQNISAGWWIIIFYIGSVIVIATSVLYNRHQARLLTDQAYARKLRANSLLRKRLREAEGYLKKNNEKEFYASLPKIILGYVGDQYNLDIGALTKGQLIEELHAKKIKKEIVDRIMEFLNQCDIVRFSPGMEGQELKELYKKTKDILKEL</sequence>
<evidence type="ECO:0000313" key="4">
    <source>
        <dbReference type="EMBL" id="KPL15989.1"/>
    </source>
</evidence>
<dbReference type="AlphaFoldDB" id="A0A0S8K4X5"/>
<evidence type="ECO:0000313" key="5">
    <source>
        <dbReference type="Proteomes" id="UP000050975"/>
    </source>
</evidence>
<feature type="signal peptide" evidence="3">
    <location>
        <begin position="1"/>
        <end position="18"/>
    </location>
</feature>
<reference evidence="4 5" key="1">
    <citation type="journal article" date="2015" name="Microbiome">
        <title>Genomic resolution of linkages in carbon, nitrogen, and sulfur cycling among widespread estuary sediment bacteria.</title>
        <authorList>
            <person name="Baker B.J."/>
            <person name="Lazar C.S."/>
            <person name="Teske A.P."/>
            <person name="Dick G.J."/>
        </authorList>
    </citation>
    <scope>NUCLEOTIDE SEQUENCE [LARGE SCALE GENOMIC DNA]</scope>
    <source>
        <strain evidence="4">SM1_77</strain>
    </source>
</reference>
<keyword evidence="3" id="KW-0732">Signal</keyword>
<feature type="region of interest" description="Disordered" evidence="1">
    <location>
        <begin position="130"/>
        <end position="151"/>
    </location>
</feature>
<evidence type="ECO:0000256" key="2">
    <source>
        <dbReference type="SAM" id="Phobius"/>
    </source>
</evidence>
<accession>A0A0S8K4X5</accession>
<name>A0A0S8K4X5_UNCW3</name>
<dbReference type="InterPro" id="IPR025738">
    <property type="entry name" value="BatD"/>
</dbReference>
<comment type="caution">
    <text evidence="4">The sequence shown here is derived from an EMBL/GenBank/DDBJ whole genome shotgun (WGS) entry which is preliminary data.</text>
</comment>
<feature type="transmembrane region" description="Helical" evidence="2">
    <location>
        <begin position="445"/>
        <end position="466"/>
    </location>
</feature>
<feature type="compositionally biased region" description="Pro residues" evidence="1">
    <location>
        <begin position="132"/>
        <end position="141"/>
    </location>
</feature>
<dbReference type="EMBL" id="LJVE01000001">
    <property type="protein sequence ID" value="KPL15989.1"/>
    <property type="molecule type" value="Genomic_DNA"/>
</dbReference>
<organism evidence="4 5">
    <name type="scientific">candidate division WOR_3 bacterium SM1_77</name>
    <dbReference type="NCBI Taxonomy" id="1703778"/>
    <lineage>
        <taxon>Bacteria</taxon>
        <taxon>Bacteria division WOR-3</taxon>
    </lineage>
</organism>
<dbReference type="PANTHER" id="PTHR40940">
    <property type="entry name" value="PROTEIN BATD-RELATED"/>
    <property type="match status" value="1"/>
</dbReference>
<evidence type="ECO:0000256" key="1">
    <source>
        <dbReference type="SAM" id="MobiDB-lite"/>
    </source>
</evidence>
<dbReference type="PATRIC" id="fig|1703778.3.peg.960"/>
<protein>
    <recommendedName>
        <fullName evidence="6">Protein BatD</fullName>
    </recommendedName>
</protein>
<evidence type="ECO:0008006" key="6">
    <source>
        <dbReference type="Google" id="ProtNLM"/>
    </source>
</evidence>
<evidence type="ECO:0000256" key="3">
    <source>
        <dbReference type="SAM" id="SignalP"/>
    </source>
</evidence>
<dbReference type="Pfam" id="PF13584">
    <property type="entry name" value="BatD"/>
    <property type="match status" value="2"/>
</dbReference>
<proteinExistence type="predicted"/>
<keyword evidence="2" id="KW-0812">Transmembrane</keyword>
<dbReference type="PANTHER" id="PTHR40940:SF2">
    <property type="entry name" value="BATD"/>
    <property type="match status" value="1"/>
</dbReference>